<evidence type="ECO:0000256" key="1">
    <source>
        <dbReference type="SAM" id="Phobius"/>
    </source>
</evidence>
<evidence type="ECO:0000313" key="3">
    <source>
        <dbReference type="Proteomes" id="UP000534294"/>
    </source>
</evidence>
<dbReference type="EMBL" id="JACHIF010000013">
    <property type="protein sequence ID" value="MBB5040336.1"/>
    <property type="molecule type" value="Genomic_DNA"/>
</dbReference>
<organism evidence="2 3">
    <name type="scientific">Prosthecobacter dejongeii</name>
    <dbReference type="NCBI Taxonomy" id="48465"/>
    <lineage>
        <taxon>Bacteria</taxon>
        <taxon>Pseudomonadati</taxon>
        <taxon>Verrucomicrobiota</taxon>
        <taxon>Verrucomicrobiia</taxon>
        <taxon>Verrucomicrobiales</taxon>
        <taxon>Verrucomicrobiaceae</taxon>
        <taxon>Prosthecobacter</taxon>
    </lineage>
</organism>
<dbReference type="PANTHER" id="PTHR30188">
    <property type="entry name" value="ABC TRANSPORTER PERMEASE PROTEIN-RELATED"/>
    <property type="match status" value="1"/>
</dbReference>
<dbReference type="GO" id="GO:0043190">
    <property type="term" value="C:ATP-binding cassette (ABC) transporter complex"/>
    <property type="evidence" value="ECO:0007669"/>
    <property type="project" value="InterPro"/>
</dbReference>
<sequence length="397" mass="41947">MMSPSKPLLVSRSVLANSAAVSERADATPPSASWTQEGAVVTLILAGVWNREGPEAKIEGTTPTQWPDHFQTEGLKSFDSTLPAFLLSLFREFPSGEAEVEPPSLEGLPDNLRGLMELALAVPERSEAKTRSAAPSELKALGKITLGIWAGILGMAEFVGESLLSVGRLLTGRARFRRSDLWMTIQECGIEALPIVSLISFLIGLILAFVGNVQLTNFGANIFVADLVGIAMVREMGVVMTGIIMSGRTGAAFAAHLGSMKANEEIDALRTFGLNPFDFLVLPRLLALLLMMPVLTVYANIIGILGGMLVGAVVGIPPVLYWNETLLAINLTTASLGVLKSFFFAAAIAISGCMQGMNAGNSSAAVGQATTRAVVISITAIIILDSAFAAIFTLLEI</sequence>
<keyword evidence="3" id="KW-1185">Reference proteome</keyword>
<protein>
    <submittedName>
        <fullName evidence="2">Phospholipid/cholesterol/gamma-HCH transport system permease protein</fullName>
    </submittedName>
</protein>
<feature type="transmembrane region" description="Helical" evidence="1">
    <location>
        <begin position="373"/>
        <end position="395"/>
    </location>
</feature>
<feature type="transmembrane region" description="Helical" evidence="1">
    <location>
        <begin position="192"/>
        <end position="210"/>
    </location>
</feature>
<dbReference type="Proteomes" id="UP000534294">
    <property type="component" value="Unassembled WGS sequence"/>
</dbReference>
<proteinExistence type="predicted"/>
<evidence type="ECO:0000313" key="2">
    <source>
        <dbReference type="EMBL" id="MBB5040336.1"/>
    </source>
</evidence>
<accession>A0A7W7YQ68</accession>
<comment type="caution">
    <text evidence="2">The sequence shown here is derived from an EMBL/GenBank/DDBJ whole genome shotgun (WGS) entry which is preliminary data.</text>
</comment>
<dbReference type="InterPro" id="IPR030802">
    <property type="entry name" value="Permease_MalE"/>
</dbReference>
<dbReference type="GO" id="GO:0005548">
    <property type="term" value="F:phospholipid transporter activity"/>
    <property type="evidence" value="ECO:0007669"/>
    <property type="project" value="TreeGrafter"/>
</dbReference>
<feature type="transmembrane region" description="Helical" evidence="1">
    <location>
        <begin position="222"/>
        <end position="244"/>
    </location>
</feature>
<dbReference type="AlphaFoldDB" id="A0A7W7YQ68"/>
<keyword evidence="1" id="KW-1133">Transmembrane helix</keyword>
<keyword evidence="1" id="KW-0812">Transmembrane</keyword>
<dbReference type="PANTHER" id="PTHR30188:SF3">
    <property type="entry name" value="ABC TRANSPORTER PERMEASE"/>
    <property type="match status" value="1"/>
</dbReference>
<feature type="transmembrane region" description="Helical" evidence="1">
    <location>
        <begin position="146"/>
        <end position="171"/>
    </location>
</feature>
<gene>
    <name evidence="2" type="ORF">HNQ64_004620</name>
</gene>
<dbReference type="Pfam" id="PF02405">
    <property type="entry name" value="MlaE"/>
    <property type="match status" value="1"/>
</dbReference>
<reference evidence="2 3" key="1">
    <citation type="submission" date="2020-08" db="EMBL/GenBank/DDBJ databases">
        <title>Genomic Encyclopedia of Type Strains, Phase IV (KMG-IV): sequencing the most valuable type-strain genomes for metagenomic binning, comparative biology and taxonomic classification.</title>
        <authorList>
            <person name="Goeker M."/>
        </authorList>
    </citation>
    <scope>NUCLEOTIDE SEQUENCE [LARGE SCALE GENOMIC DNA]</scope>
    <source>
        <strain evidence="2 3">DSM 12251</strain>
    </source>
</reference>
<feature type="transmembrane region" description="Helical" evidence="1">
    <location>
        <begin position="285"/>
        <end position="314"/>
    </location>
</feature>
<keyword evidence="1" id="KW-0472">Membrane</keyword>
<name>A0A7W7YQ68_9BACT</name>
<feature type="transmembrane region" description="Helical" evidence="1">
    <location>
        <begin position="326"/>
        <end position="352"/>
    </location>
</feature>
<dbReference type="RefSeq" id="WP_184212878.1">
    <property type="nucleotide sequence ID" value="NZ_JACHIF010000013.1"/>
</dbReference>